<dbReference type="Proteomes" id="UP000613255">
    <property type="component" value="Unassembled WGS sequence"/>
</dbReference>
<dbReference type="Pfam" id="PF13439">
    <property type="entry name" value="Glyco_transf_4"/>
    <property type="match status" value="1"/>
</dbReference>
<evidence type="ECO:0000313" key="3">
    <source>
        <dbReference type="EMBL" id="MBI6630858.1"/>
    </source>
</evidence>
<proteinExistence type="predicted"/>
<dbReference type="InterPro" id="IPR001296">
    <property type="entry name" value="Glyco_trans_1"/>
</dbReference>
<dbReference type="GO" id="GO:0016757">
    <property type="term" value="F:glycosyltransferase activity"/>
    <property type="evidence" value="ECO:0007669"/>
    <property type="project" value="InterPro"/>
</dbReference>
<dbReference type="EMBL" id="JAEIJD010000015">
    <property type="protein sequence ID" value="MBI6630858.1"/>
    <property type="molecule type" value="Genomic_DNA"/>
</dbReference>
<keyword evidence="4" id="KW-1185">Reference proteome</keyword>
<comment type="caution">
    <text evidence="3">The sequence shown here is derived from an EMBL/GenBank/DDBJ whole genome shotgun (WGS) entry which is preliminary data.</text>
</comment>
<sequence>MSLQLLEELDRDRFEVCMYVHERLPIQFDPSRKQLGDIIFGVTGYYRRWHLFRHLCETLRLARGADVIVGSNEGRASGLALFAGMVLRRPVVLWLHADWSRFSRIVSWRTRLVVRFFQQASVIVACSQGVASSHANAFPSARGRLHVITNCIDVSAIESAASVDLPEDMQGLFEAPTVVAVGRLDRQKGHDLLIRAHALALQAGIKHNLFILGDGGEGAMLKKLAAKLEVTDTVHFLGFQENPYRFMARATLFVLASRFEGFGLVVAEALACRVPVVAFDCPSGPAEILQNGRYGVLVPPQDTNALSKAIISTLADVALRRHLADGGPSRAQHFGVSAFSAAWSEVLETAAERK</sequence>
<protein>
    <submittedName>
        <fullName evidence="3">Glycosyltransferase</fullName>
    </submittedName>
</protein>
<dbReference type="CDD" id="cd03811">
    <property type="entry name" value="GT4_GT28_WabH-like"/>
    <property type="match status" value="1"/>
</dbReference>
<dbReference type="SUPFAM" id="SSF53756">
    <property type="entry name" value="UDP-Glycosyltransferase/glycogen phosphorylase"/>
    <property type="match status" value="1"/>
</dbReference>
<name>A0A934HMK8_9RHOB</name>
<evidence type="ECO:0000259" key="2">
    <source>
        <dbReference type="Pfam" id="PF13439"/>
    </source>
</evidence>
<dbReference type="PANTHER" id="PTHR12526:SF630">
    <property type="entry name" value="GLYCOSYLTRANSFERASE"/>
    <property type="match status" value="1"/>
</dbReference>
<dbReference type="Pfam" id="PF00534">
    <property type="entry name" value="Glycos_transf_1"/>
    <property type="match status" value="1"/>
</dbReference>
<evidence type="ECO:0000313" key="4">
    <source>
        <dbReference type="Proteomes" id="UP000613255"/>
    </source>
</evidence>
<reference evidence="3" key="1">
    <citation type="submission" date="2020-12" db="EMBL/GenBank/DDBJ databases">
        <title>Pontibaca salina gen. nov., sp. nov., isolated from marine sediment.</title>
        <authorList>
            <person name="Bo J."/>
            <person name="Wang S."/>
            <person name="Song X."/>
            <person name="Du Z."/>
        </authorList>
    </citation>
    <scope>NUCLEOTIDE SEQUENCE</scope>
    <source>
        <strain evidence="3">S1109L</strain>
    </source>
</reference>
<dbReference type="PANTHER" id="PTHR12526">
    <property type="entry name" value="GLYCOSYLTRANSFERASE"/>
    <property type="match status" value="1"/>
</dbReference>
<evidence type="ECO:0000259" key="1">
    <source>
        <dbReference type="Pfam" id="PF00534"/>
    </source>
</evidence>
<feature type="domain" description="Glycosyl transferase family 1" evidence="1">
    <location>
        <begin position="175"/>
        <end position="327"/>
    </location>
</feature>
<gene>
    <name evidence="3" type="ORF">JAO82_13315</name>
</gene>
<dbReference type="AlphaFoldDB" id="A0A934HMK8"/>
<dbReference type="InterPro" id="IPR028098">
    <property type="entry name" value="Glyco_trans_4-like_N"/>
</dbReference>
<accession>A0A934HMK8</accession>
<feature type="domain" description="Glycosyltransferase subfamily 4-like N-terminal" evidence="2">
    <location>
        <begin position="4"/>
        <end position="155"/>
    </location>
</feature>
<dbReference type="Gene3D" id="3.40.50.2000">
    <property type="entry name" value="Glycogen Phosphorylase B"/>
    <property type="match status" value="2"/>
</dbReference>
<organism evidence="3 4">
    <name type="scientific">Pontibaca salina</name>
    <dbReference type="NCBI Taxonomy" id="2795731"/>
    <lineage>
        <taxon>Bacteria</taxon>
        <taxon>Pseudomonadati</taxon>
        <taxon>Pseudomonadota</taxon>
        <taxon>Alphaproteobacteria</taxon>
        <taxon>Rhodobacterales</taxon>
        <taxon>Roseobacteraceae</taxon>
        <taxon>Pontibaca</taxon>
    </lineage>
</organism>